<evidence type="ECO:0000313" key="2">
    <source>
        <dbReference type="EMBL" id="OWF51274.1"/>
    </source>
</evidence>
<gene>
    <name evidence="2" type="ORF">KP79_PYT24248</name>
</gene>
<feature type="chain" id="PRO_5013301494" evidence="1">
    <location>
        <begin position="21"/>
        <end position="379"/>
    </location>
</feature>
<dbReference type="OrthoDB" id="10340388at2759"/>
<keyword evidence="3" id="KW-1185">Reference proteome</keyword>
<sequence>MEKAIPLWISLMFGTMVARAEGSTRQQNFNTMERCAAQFDNLSENRRRNVAVQLEDIYNVLTDLVNNADEEIAQYNAIDEQWISLAPWNVLQITPDDTSDVFNVTSQLRNVSTVLTRLRSREQSDSCVSSVRMNREERRTLTRRWLLRWKPRRSQRRFDGTHARQVQYLNLCATELCHINGFAVLPNGHLVASDSDNYDIYIYKPGQDYPMKTINLAPLYLGEVIYSHDWIVRIHVRLINQQMAWLVLNLLDSTSYLEESIDQSSLRWDVNEMCITTDAETEPETRIEPCADPGYLAVRTTDEFGFTYGASHTEFLDAIAPNCTRYPSITRGRYDYIVRHIVRFDRNMLYVRTDSRGSRKSSVNNLHIFEMFNLIDSVT</sequence>
<organism evidence="2 3">
    <name type="scientific">Mizuhopecten yessoensis</name>
    <name type="common">Japanese scallop</name>
    <name type="synonym">Patinopecten yessoensis</name>
    <dbReference type="NCBI Taxonomy" id="6573"/>
    <lineage>
        <taxon>Eukaryota</taxon>
        <taxon>Metazoa</taxon>
        <taxon>Spiralia</taxon>
        <taxon>Lophotrochozoa</taxon>
        <taxon>Mollusca</taxon>
        <taxon>Bivalvia</taxon>
        <taxon>Autobranchia</taxon>
        <taxon>Pteriomorphia</taxon>
        <taxon>Pectinida</taxon>
        <taxon>Pectinoidea</taxon>
        <taxon>Pectinidae</taxon>
        <taxon>Mizuhopecten</taxon>
    </lineage>
</organism>
<reference evidence="2 3" key="1">
    <citation type="journal article" date="2017" name="Nat. Ecol. Evol.">
        <title>Scallop genome provides insights into evolution of bilaterian karyotype and development.</title>
        <authorList>
            <person name="Wang S."/>
            <person name="Zhang J."/>
            <person name="Jiao W."/>
            <person name="Li J."/>
            <person name="Xun X."/>
            <person name="Sun Y."/>
            <person name="Guo X."/>
            <person name="Huan P."/>
            <person name="Dong B."/>
            <person name="Zhang L."/>
            <person name="Hu X."/>
            <person name="Sun X."/>
            <person name="Wang J."/>
            <person name="Zhao C."/>
            <person name="Wang Y."/>
            <person name="Wang D."/>
            <person name="Huang X."/>
            <person name="Wang R."/>
            <person name="Lv J."/>
            <person name="Li Y."/>
            <person name="Zhang Z."/>
            <person name="Liu B."/>
            <person name="Lu W."/>
            <person name="Hui Y."/>
            <person name="Liang J."/>
            <person name="Zhou Z."/>
            <person name="Hou R."/>
            <person name="Li X."/>
            <person name="Liu Y."/>
            <person name="Li H."/>
            <person name="Ning X."/>
            <person name="Lin Y."/>
            <person name="Zhao L."/>
            <person name="Xing Q."/>
            <person name="Dou J."/>
            <person name="Li Y."/>
            <person name="Mao J."/>
            <person name="Guo H."/>
            <person name="Dou H."/>
            <person name="Li T."/>
            <person name="Mu C."/>
            <person name="Jiang W."/>
            <person name="Fu Q."/>
            <person name="Fu X."/>
            <person name="Miao Y."/>
            <person name="Liu J."/>
            <person name="Yu Q."/>
            <person name="Li R."/>
            <person name="Liao H."/>
            <person name="Li X."/>
            <person name="Kong Y."/>
            <person name="Jiang Z."/>
            <person name="Chourrout D."/>
            <person name="Li R."/>
            <person name="Bao Z."/>
        </authorList>
    </citation>
    <scope>NUCLEOTIDE SEQUENCE [LARGE SCALE GENOMIC DNA]</scope>
    <source>
        <strain evidence="2 3">PY_sf001</strain>
    </source>
</reference>
<evidence type="ECO:0000313" key="3">
    <source>
        <dbReference type="Proteomes" id="UP000242188"/>
    </source>
</evidence>
<name>A0A210QRB2_MIZYE</name>
<accession>A0A210QRB2</accession>
<comment type="caution">
    <text evidence="2">The sequence shown here is derived from an EMBL/GenBank/DDBJ whole genome shotgun (WGS) entry which is preliminary data.</text>
</comment>
<keyword evidence="1" id="KW-0732">Signal</keyword>
<proteinExistence type="predicted"/>
<dbReference type="Proteomes" id="UP000242188">
    <property type="component" value="Unassembled WGS sequence"/>
</dbReference>
<dbReference type="EMBL" id="NEDP02002300">
    <property type="protein sequence ID" value="OWF51274.1"/>
    <property type="molecule type" value="Genomic_DNA"/>
</dbReference>
<protein>
    <submittedName>
        <fullName evidence="2">Uncharacterized protein</fullName>
    </submittedName>
</protein>
<dbReference type="AlphaFoldDB" id="A0A210QRB2"/>
<dbReference type="SUPFAM" id="SSF101898">
    <property type="entry name" value="NHL repeat"/>
    <property type="match status" value="1"/>
</dbReference>
<evidence type="ECO:0000256" key="1">
    <source>
        <dbReference type="SAM" id="SignalP"/>
    </source>
</evidence>
<feature type="signal peptide" evidence="1">
    <location>
        <begin position="1"/>
        <end position="20"/>
    </location>
</feature>